<evidence type="ECO:0000259" key="13">
    <source>
        <dbReference type="Pfam" id="PF04452"/>
    </source>
</evidence>
<evidence type="ECO:0000256" key="5">
    <source>
        <dbReference type="ARBA" id="ARBA00022490"/>
    </source>
</evidence>
<keyword evidence="7 12" id="KW-0489">Methyltransferase</keyword>
<gene>
    <name evidence="15" type="primary">rsmE</name>
    <name evidence="15" type="ORF">GcLGCM259_1456</name>
</gene>
<dbReference type="RefSeq" id="WP_138926231.1">
    <property type="nucleotide sequence ID" value="NZ_BAAAGL010000003.1"/>
</dbReference>
<evidence type="ECO:0000259" key="14">
    <source>
        <dbReference type="Pfam" id="PF20260"/>
    </source>
</evidence>
<dbReference type="PIRSF" id="PIRSF015601">
    <property type="entry name" value="MTase_slr0722"/>
    <property type="match status" value="1"/>
</dbReference>
<dbReference type="InterPro" id="IPR006700">
    <property type="entry name" value="RsmE"/>
</dbReference>
<evidence type="ECO:0000256" key="6">
    <source>
        <dbReference type="ARBA" id="ARBA00022552"/>
    </source>
</evidence>
<accession>A0A5B7WT72</accession>
<evidence type="ECO:0000256" key="7">
    <source>
        <dbReference type="ARBA" id="ARBA00022603"/>
    </source>
</evidence>
<dbReference type="CDD" id="cd18084">
    <property type="entry name" value="RsmE-like"/>
    <property type="match status" value="1"/>
</dbReference>
<evidence type="ECO:0000256" key="3">
    <source>
        <dbReference type="ARBA" id="ARBA00012328"/>
    </source>
</evidence>
<evidence type="ECO:0000313" key="16">
    <source>
        <dbReference type="Proteomes" id="UP000307000"/>
    </source>
</evidence>
<dbReference type="EC" id="2.1.1.193" evidence="3 12"/>
<proteinExistence type="inferred from homology"/>
<feature type="domain" description="Ribosomal RNA small subunit methyltransferase E methyltransferase" evidence="13">
    <location>
        <begin position="82"/>
        <end position="254"/>
    </location>
</feature>
<dbReference type="SUPFAM" id="SSF88697">
    <property type="entry name" value="PUA domain-like"/>
    <property type="match status" value="1"/>
</dbReference>
<dbReference type="Gene3D" id="2.40.240.20">
    <property type="entry name" value="Hypothetical PUA domain-like, domain 1"/>
    <property type="match status" value="1"/>
</dbReference>
<keyword evidence="16" id="KW-1185">Reference proteome</keyword>
<protein>
    <recommendedName>
        <fullName evidence="4 12">Ribosomal RNA small subunit methyltransferase E</fullName>
        <ecNumber evidence="3 12">2.1.1.193</ecNumber>
    </recommendedName>
</protein>
<dbReference type="NCBIfam" id="TIGR00046">
    <property type="entry name" value="RsmE family RNA methyltransferase"/>
    <property type="match status" value="1"/>
</dbReference>
<dbReference type="KEGG" id="gcr:GcLGCM259_1456"/>
<dbReference type="InterPro" id="IPR029028">
    <property type="entry name" value="Alpha/beta_knot_MTases"/>
</dbReference>
<comment type="catalytic activity">
    <reaction evidence="11 12">
        <text>uridine(1498) in 16S rRNA + S-adenosyl-L-methionine = N(3)-methyluridine(1498) in 16S rRNA + S-adenosyl-L-homocysteine + H(+)</text>
        <dbReference type="Rhea" id="RHEA:42920"/>
        <dbReference type="Rhea" id="RHEA-COMP:10283"/>
        <dbReference type="Rhea" id="RHEA-COMP:10284"/>
        <dbReference type="ChEBI" id="CHEBI:15378"/>
        <dbReference type="ChEBI" id="CHEBI:57856"/>
        <dbReference type="ChEBI" id="CHEBI:59789"/>
        <dbReference type="ChEBI" id="CHEBI:65315"/>
        <dbReference type="ChEBI" id="CHEBI:74502"/>
        <dbReference type="EC" id="2.1.1.193"/>
    </reaction>
</comment>
<evidence type="ECO:0000256" key="8">
    <source>
        <dbReference type="ARBA" id="ARBA00022679"/>
    </source>
</evidence>
<dbReference type="GO" id="GO:0070042">
    <property type="term" value="F:rRNA (uridine-N3-)-methyltransferase activity"/>
    <property type="evidence" value="ECO:0007669"/>
    <property type="project" value="TreeGrafter"/>
</dbReference>
<dbReference type="InterPro" id="IPR046887">
    <property type="entry name" value="RsmE_PUA-like"/>
</dbReference>
<keyword evidence="9 12" id="KW-0949">S-adenosyl-L-methionine</keyword>
<dbReference type="GO" id="GO:0005737">
    <property type="term" value="C:cytoplasm"/>
    <property type="evidence" value="ECO:0007669"/>
    <property type="project" value="UniProtKB-SubCell"/>
</dbReference>
<evidence type="ECO:0000256" key="9">
    <source>
        <dbReference type="ARBA" id="ARBA00022691"/>
    </source>
</evidence>
<comment type="function">
    <text evidence="10 12">Specifically methylates the N3 position of the uracil ring of uridine 1498 (m3U1498) in 16S rRNA. Acts on the fully assembled 30S ribosomal subunit.</text>
</comment>
<dbReference type="InterPro" id="IPR029026">
    <property type="entry name" value="tRNA_m1G_MTases_N"/>
</dbReference>
<dbReference type="PANTHER" id="PTHR30027">
    <property type="entry name" value="RIBOSOMAL RNA SMALL SUBUNIT METHYLTRANSFERASE E"/>
    <property type="match status" value="1"/>
</dbReference>
<dbReference type="GO" id="GO:0070475">
    <property type="term" value="P:rRNA base methylation"/>
    <property type="evidence" value="ECO:0007669"/>
    <property type="project" value="TreeGrafter"/>
</dbReference>
<evidence type="ECO:0000256" key="2">
    <source>
        <dbReference type="ARBA" id="ARBA00005528"/>
    </source>
</evidence>
<organism evidence="15 16">
    <name type="scientific">Glutamicibacter creatinolyticus</name>
    <dbReference type="NCBI Taxonomy" id="162496"/>
    <lineage>
        <taxon>Bacteria</taxon>
        <taxon>Bacillati</taxon>
        <taxon>Actinomycetota</taxon>
        <taxon>Actinomycetes</taxon>
        <taxon>Micrococcales</taxon>
        <taxon>Micrococcaceae</taxon>
        <taxon>Glutamicibacter</taxon>
    </lineage>
</organism>
<keyword evidence="6 12" id="KW-0698">rRNA processing</keyword>
<reference evidence="15 16" key="1">
    <citation type="submission" date="2018-12" db="EMBL/GenBank/DDBJ databases">
        <title>Complete Genome Sequence of Glutamicibacter creatinolyticus strain LGCM259,isolated from an abscess of a 12-year-old mare in Italy.</title>
        <authorList>
            <person name="Santos R.G."/>
            <person name="Silva A.L."/>
            <person name="Seyffert N."/>
            <person name="Castro T.L.P."/>
            <person name="Attili A.R."/>
            <person name="Rifici C."/>
            <person name="Mazzullo G."/>
            <person name="Brenig B."/>
            <person name="Venanzi F."/>
            <person name="Azevedo V."/>
        </authorList>
    </citation>
    <scope>NUCLEOTIDE SEQUENCE [LARGE SCALE GENOMIC DNA]</scope>
    <source>
        <strain evidence="15 16">LGCM 259</strain>
    </source>
</reference>
<dbReference type="Gene3D" id="3.40.1280.10">
    <property type="match status" value="1"/>
</dbReference>
<feature type="domain" description="Ribosomal RNA small subunit methyltransferase E PUA-like" evidence="14">
    <location>
        <begin position="24"/>
        <end position="71"/>
    </location>
</feature>
<dbReference type="Pfam" id="PF04452">
    <property type="entry name" value="Methyltrans_RNA"/>
    <property type="match status" value="1"/>
</dbReference>
<keyword evidence="8 12" id="KW-0808">Transferase</keyword>
<dbReference type="Pfam" id="PF20260">
    <property type="entry name" value="PUA_4"/>
    <property type="match status" value="1"/>
</dbReference>
<evidence type="ECO:0000256" key="12">
    <source>
        <dbReference type="PIRNR" id="PIRNR015601"/>
    </source>
</evidence>
<dbReference type="Proteomes" id="UP000307000">
    <property type="component" value="Chromosome"/>
</dbReference>
<dbReference type="EMBL" id="CP034412">
    <property type="protein sequence ID" value="QCY47187.1"/>
    <property type="molecule type" value="Genomic_DNA"/>
</dbReference>
<evidence type="ECO:0000256" key="11">
    <source>
        <dbReference type="ARBA" id="ARBA00047944"/>
    </source>
</evidence>
<keyword evidence="5 12" id="KW-0963">Cytoplasm</keyword>
<comment type="similarity">
    <text evidence="2 12">Belongs to the RNA methyltransferase RsmE family.</text>
</comment>
<dbReference type="AlphaFoldDB" id="A0A5B7WT72"/>
<dbReference type="InterPro" id="IPR046886">
    <property type="entry name" value="RsmE_MTase_dom"/>
</dbReference>
<evidence type="ECO:0000256" key="4">
    <source>
        <dbReference type="ARBA" id="ARBA00013673"/>
    </source>
</evidence>
<dbReference type="NCBIfam" id="NF008693">
    <property type="entry name" value="PRK11713.2-3"/>
    <property type="match status" value="1"/>
</dbReference>
<dbReference type="SUPFAM" id="SSF75217">
    <property type="entry name" value="alpha/beta knot"/>
    <property type="match status" value="1"/>
</dbReference>
<sequence length="261" mass="27786">MSNHSFVIDRQQAAQVAAGDRLSIQGSEAHHALNVKRVKPGEHLDLLDGHGRRLVVEVQDGDRQALHVTVLEVVDEAPPGHPVTLIQALAKGDRDLQAVEASVELGVSAVRPWQAERSIVRWNAAKAQKALEKWRSQVRSAQKQSRRSYEPVLHPMLTTRQLAEEVSARTADGHLVLVLHEAATVPLERIVGDWKAAAGSAGRAAPGVCLIVGPEGGISDGELAVLTAAGARAVVLGQHVLRASTAGPAALVLVRHLLGDL</sequence>
<comment type="subcellular location">
    <subcellularLocation>
        <location evidence="1 12">Cytoplasm</location>
    </subcellularLocation>
</comment>
<evidence type="ECO:0000313" key="15">
    <source>
        <dbReference type="EMBL" id="QCY47187.1"/>
    </source>
</evidence>
<dbReference type="PANTHER" id="PTHR30027:SF3">
    <property type="entry name" value="16S RRNA (URACIL(1498)-N(3))-METHYLTRANSFERASE"/>
    <property type="match status" value="1"/>
</dbReference>
<evidence type="ECO:0000256" key="1">
    <source>
        <dbReference type="ARBA" id="ARBA00004496"/>
    </source>
</evidence>
<dbReference type="InterPro" id="IPR015947">
    <property type="entry name" value="PUA-like_sf"/>
</dbReference>
<name>A0A5B7WT72_9MICC</name>
<evidence type="ECO:0000256" key="10">
    <source>
        <dbReference type="ARBA" id="ARBA00025699"/>
    </source>
</evidence>